<dbReference type="Pfam" id="PF17973">
    <property type="entry name" value="bMG10"/>
    <property type="match status" value="1"/>
</dbReference>
<feature type="signal peptide" evidence="1">
    <location>
        <begin position="1"/>
        <end position="21"/>
    </location>
</feature>
<keyword evidence="4" id="KW-1185">Reference proteome</keyword>
<dbReference type="InterPro" id="IPR051802">
    <property type="entry name" value="YfhM-like"/>
</dbReference>
<dbReference type="InterPro" id="IPR008969">
    <property type="entry name" value="CarboxyPept-like_regulatory"/>
</dbReference>
<feature type="chain" id="PRO_5047255108" evidence="1">
    <location>
        <begin position="22"/>
        <end position="1949"/>
    </location>
</feature>
<dbReference type="Gene3D" id="2.170.130.10">
    <property type="entry name" value="TonB-dependent receptor, plug domain"/>
    <property type="match status" value="1"/>
</dbReference>
<evidence type="ECO:0000313" key="4">
    <source>
        <dbReference type="Proteomes" id="UP001207228"/>
    </source>
</evidence>
<sequence>MTYKLCISIFCCLILSSPAIAQAKLSKSLQRSPYTYIYSISTEEARLYLEKGPKVVQESFFHTLVDSFAVQTTYQKQLGQGHFLFAYASGSDLVYEIHQVRPYGIKLLQNQADLNVLLHDTLGQAITGAQVWLSGKQVPFDAETQTYRLAKQKEGGLLEILYQGHTSFEAISHQDNGYRYPFSFRRLIYTRPIYYLWKPVRDVVQSIKYGPSGWIRSLVSVFDDTYQQSESVKYKGYVATTKPIYQPGDTVKYKAFILKKNGHPYRRQVWLEMQVNGKYKTLQKLNPYRPGAYTGELVLHDSLNLELDRHQYMSFTKPRKYGKTLMSQHFKYEDYELKETTYAARLEKEKLYQGQLNKVYLRGADANGLNLLDARMELVVLAGQVLQAEKPEVFVPDTLWVHRQPLDAEGETVVELPQHIFPEVSLVYRVEVVFLNSSNERVAKEVRGEYLHRQGRLELKLQQDSLRLEYLEGDTMLAKANAILTGFDNNGKALQEQEVRLPALLPLDPYISHYLLQWQGLKQKLDLHQQDDQLSLLTNRDTDSLYLAIQNPRKLPYWYFLYRKNRLVARGQGQERAWSSSLPLKGDAPYFVTLQYVWAGEAKDQEQNEPLLKQRLNLDLQAPKVVFPGQKASMTLAVTDYAGKPVPKVDLTAYAITSKFKENNLPNLTSFDKYKGRKKLKELRLSGLHGGSAKPLDWERWSQRMGLDSLAYYDFLYPERGLFQEYSLSRDSVTQFAPFVVDSGRVQPVHVIFVDEVPVYFSGTDVLPNYAFPADSGYHTIKLRTAEQLITLEKVYFKPQHKLTLSIDLDILTGASTPRTQALQNQERDMLNRYLFQVERNFNKDITYLKQGQVVQVLPQYAWQNRRQVPYSGYNEGRILAGPFLPDRMKFNRLGSITTTFTPEPDYLLTFEPELLKMREAKVLPDRVWLNKAPLPQEQIRLFDEAVNEADLQQQHEEQLRQYYLSRVYDKNTHHHPDEAPGLIMWQLDTAVYAQPEHVILYAAAGGMAQARIHSGFTQQLNKVEAGKYELVLLFREGQYLRRQVQVKPNGQTWLHFSKAEVKERDKFGRQIQEELERQVSKAKIVHPEPKEVSAVAPATPTYNQGSFSHAIYGRITDKEGNPIPGVTVVVKGTMVGTATDANGGYKLFVPSDGMLTIRFIGYNTQEVAVRGNSRIDVVLEGDMKQLEEVVVTGYAAVRKNSRYTPVVVEEEKPEFSNHLAGIAAGVVIGGNIRVRGVSAVAGAEPLLIVDGVPFSGKKSDLNPKDILKITTLSGQEATALYGAAGVAGVIIITTKRGGGGMAFGEATGEQAAGSGIRSNFSDYAFWQPRLVTDKAGKATFEVVFPGDVTSWNTQVLGMDYKKRSGMLRSSIRSFKAVMGTLSLPRFLVEGDKAQVVGKALNYLPDSTRIRTRFEVGGEVTRTQELTLSRSLTDTLTITAPIVAPDSVEVLYALQQPNGFEDGERRHVKVYPRGVAETNGLFLQLPRDTTFTLDFDLDKGPVNLHVEGSLLQVMLDEIDYLHKYEYWCSEQAASKLKALLLEQRIRQLLSEEFRHERDVKKLIKHLEKTQLESGQWSWWESGQPYLWISHHVNEALLAAKSAGYTTNYKQQQLVDDLVYRLERPGGQDKLRALEMLYSLEAKVEYPRYIAALEKLPKLSLENQFRLTRLRQQLSLPVQLDTLQKYKQHTMLGGVYWGEQKYSLFNNSISNTLLAYQILRAAGGHEQELIQVQAWLLNERRSGHWRNTYESAKVLETLLPDLLRGGKMLQETKLELSGALQANINSFPFDSTFNADKPLQIKKQGTQPLYFTAYQTTWVRNPQAVKKDFVVKTHFKGMGSAAVLEAGKPVELVVEVTARGDADFVMIEVPIPAGCSYGEKMQNGPNEVHREYFRHKTAIFCSSLKKGSYTFSIMLQPRFSGRYTLNPAKAELMYFPTFYGRDELKEVWIK</sequence>
<dbReference type="SMART" id="SM01360">
    <property type="entry name" value="A2M"/>
    <property type="match status" value="1"/>
</dbReference>
<name>A0ABT3RK89_9BACT</name>
<dbReference type="Gene3D" id="2.60.40.1930">
    <property type="match status" value="1"/>
</dbReference>
<evidence type="ECO:0000259" key="2">
    <source>
        <dbReference type="SMART" id="SM01360"/>
    </source>
</evidence>
<dbReference type="Pfam" id="PF00207">
    <property type="entry name" value="A2M"/>
    <property type="match status" value="1"/>
</dbReference>
<dbReference type="SUPFAM" id="SSF48239">
    <property type="entry name" value="Terpenoid cyclases/Protein prenyltransferases"/>
    <property type="match status" value="1"/>
</dbReference>
<comment type="caution">
    <text evidence="3">The sequence shown here is derived from an EMBL/GenBank/DDBJ whole genome shotgun (WGS) entry which is preliminary data.</text>
</comment>
<dbReference type="Gene3D" id="1.50.10.20">
    <property type="match status" value="1"/>
</dbReference>
<dbReference type="PANTHER" id="PTHR40094:SF1">
    <property type="entry name" value="UBIQUITIN DOMAIN-CONTAINING PROTEIN"/>
    <property type="match status" value="1"/>
</dbReference>
<dbReference type="RefSeq" id="WP_266054026.1">
    <property type="nucleotide sequence ID" value="NZ_JAPFQO010000013.1"/>
</dbReference>
<dbReference type="InterPro" id="IPR008930">
    <property type="entry name" value="Terpenoid_cyclase/PrenylTrfase"/>
</dbReference>
<dbReference type="Proteomes" id="UP001207228">
    <property type="component" value="Unassembled WGS sequence"/>
</dbReference>
<dbReference type="Gene3D" id="2.60.40.1120">
    <property type="entry name" value="Carboxypeptidase-like, regulatory domain"/>
    <property type="match status" value="1"/>
</dbReference>
<keyword evidence="1" id="KW-0732">Signal</keyword>
<protein>
    <submittedName>
        <fullName evidence="3">Carboxypeptidase-like regulatory domain-containing protein</fullName>
    </submittedName>
</protein>
<gene>
    <name evidence="3" type="ORF">OO017_17670</name>
</gene>
<reference evidence="3 4" key="1">
    <citation type="submission" date="2022-11" db="EMBL/GenBank/DDBJ databases">
        <title>The characterization of three novel Bacteroidetes species and genomic analysis of their roles in tidal elemental geochemical cycles.</title>
        <authorList>
            <person name="Ma K.-J."/>
        </authorList>
    </citation>
    <scope>NUCLEOTIDE SEQUENCE [LARGE SCALE GENOMIC DNA]</scope>
    <source>
        <strain evidence="3 4">M82</strain>
    </source>
</reference>
<dbReference type="Pfam" id="PF13715">
    <property type="entry name" value="CarbopepD_reg_2"/>
    <property type="match status" value="1"/>
</dbReference>
<organism evidence="3 4">
    <name type="scientific">Pontibacter anaerobius</name>
    <dbReference type="NCBI Taxonomy" id="2993940"/>
    <lineage>
        <taxon>Bacteria</taxon>
        <taxon>Pseudomonadati</taxon>
        <taxon>Bacteroidota</taxon>
        <taxon>Cytophagia</taxon>
        <taxon>Cytophagales</taxon>
        <taxon>Hymenobacteraceae</taxon>
        <taxon>Pontibacter</taxon>
    </lineage>
</organism>
<dbReference type="EMBL" id="JAPFQO010000013">
    <property type="protein sequence ID" value="MCX2741789.1"/>
    <property type="molecule type" value="Genomic_DNA"/>
</dbReference>
<dbReference type="SUPFAM" id="SSF56935">
    <property type="entry name" value="Porins"/>
    <property type="match status" value="1"/>
</dbReference>
<dbReference type="InterPro" id="IPR001599">
    <property type="entry name" value="Macroglobln_a2"/>
</dbReference>
<dbReference type="SUPFAM" id="SSF49464">
    <property type="entry name" value="Carboxypeptidase regulatory domain-like"/>
    <property type="match status" value="1"/>
</dbReference>
<proteinExistence type="predicted"/>
<evidence type="ECO:0000313" key="3">
    <source>
        <dbReference type="EMBL" id="MCX2741789.1"/>
    </source>
</evidence>
<dbReference type="InterPro" id="IPR041246">
    <property type="entry name" value="Bact_MG10"/>
</dbReference>
<accession>A0ABT3RK89</accession>
<feature type="domain" description="Alpha-2-macroglobulin" evidence="2">
    <location>
        <begin position="1325"/>
        <end position="1414"/>
    </location>
</feature>
<dbReference type="InterPro" id="IPR037066">
    <property type="entry name" value="Plug_dom_sf"/>
</dbReference>
<dbReference type="PANTHER" id="PTHR40094">
    <property type="entry name" value="ALPHA-2-MACROGLOBULIN HOMOLOG"/>
    <property type="match status" value="1"/>
</dbReference>
<evidence type="ECO:0000256" key="1">
    <source>
        <dbReference type="SAM" id="SignalP"/>
    </source>
</evidence>